<evidence type="ECO:0000313" key="3">
    <source>
        <dbReference type="Proteomes" id="UP001515660"/>
    </source>
</evidence>
<name>A0ABX0G432_9RHOB</name>
<evidence type="ECO:0008006" key="4">
    <source>
        <dbReference type="Google" id="ProtNLM"/>
    </source>
</evidence>
<reference evidence="2 3" key="1">
    <citation type="journal article" date="2022" name="Microorganisms">
        <title>Genome Sequence and Characterization of a Xanthorhodopsin-Containing, Aerobic Anoxygenic Phototrophic Rhodobacter Species, Isolated from Mesophilic Conditions at Yellowstone National Park.</title>
        <authorList>
            <person name="Kyndt J.A."/>
            <person name="Robertson S."/>
            <person name="Shoffstall I.B."/>
            <person name="Ramaley R.F."/>
            <person name="Meyer T.E."/>
        </authorList>
    </citation>
    <scope>NUCLEOTIDE SEQUENCE [LARGE SCALE GENOMIC DNA]</scope>
    <source>
        <strain evidence="2 3">M37P</strain>
    </source>
</reference>
<keyword evidence="1" id="KW-1133">Transmembrane helix</keyword>
<proteinExistence type="predicted"/>
<dbReference type="Proteomes" id="UP001515660">
    <property type="component" value="Unassembled WGS sequence"/>
</dbReference>
<keyword evidence="3" id="KW-1185">Reference proteome</keyword>
<gene>
    <name evidence="2" type="ORF">G8O29_03095</name>
</gene>
<protein>
    <recommendedName>
        <fullName evidence="4">Short-chain dehydrogenase</fullName>
    </recommendedName>
</protein>
<sequence>MLFKIILVFLLAMVLIALIGRALFPGALPRVMQKRQKAARCRKCGRYLIGTTTCDCGDKRK</sequence>
<feature type="transmembrane region" description="Helical" evidence="1">
    <location>
        <begin position="6"/>
        <end position="28"/>
    </location>
</feature>
<dbReference type="RefSeq" id="WP_166401760.1">
    <property type="nucleotide sequence ID" value="NZ_JAANHS010000002.1"/>
</dbReference>
<accession>A0ABX0G432</accession>
<keyword evidence="1" id="KW-0472">Membrane</keyword>
<keyword evidence="1" id="KW-0812">Transmembrane</keyword>
<organism evidence="2 3">
    <name type="scientific">Rhodobacter calidifons</name>
    <dbReference type="NCBI Taxonomy" id="2715277"/>
    <lineage>
        <taxon>Bacteria</taxon>
        <taxon>Pseudomonadati</taxon>
        <taxon>Pseudomonadota</taxon>
        <taxon>Alphaproteobacteria</taxon>
        <taxon>Rhodobacterales</taxon>
        <taxon>Rhodobacter group</taxon>
        <taxon>Rhodobacter</taxon>
    </lineage>
</organism>
<evidence type="ECO:0000256" key="1">
    <source>
        <dbReference type="SAM" id="Phobius"/>
    </source>
</evidence>
<dbReference type="EMBL" id="JAANHS010000002">
    <property type="protein sequence ID" value="NHB75727.1"/>
    <property type="molecule type" value="Genomic_DNA"/>
</dbReference>
<comment type="caution">
    <text evidence="2">The sequence shown here is derived from an EMBL/GenBank/DDBJ whole genome shotgun (WGS) entry which is preliminary data.</text>
</comment>
<evidence type="ECO:0000313" key="2">
    <source>
        <dbReference type="EMBL" id="NHB75727.1"/>
    </source>
</evidence>